<dbReference type="SMART" id="SM00490">
    <property type="entry name" value="HELICc"/>
    <property type="match status" value="1"/>
</dbReference>
<sequence>MTREALAANTLVSLPTGFGKTFVAAAVMRNFLRWFPDGLVVFMAPTRPLVHQQRDACAKADLPADGEAALLTGDLPPSERRALWSTGHGSEGLGVADGRRVVCVAHHAASAGYAYAKVAELLRAVQRVVRTLRICSLEARAEGDADLLAHTHCRAALLRSLLLPPAEEAAARLRGAHALDADPSCEIDASALCRARARLERCAEKLLADLALLAALLRTTFRAAVAAGYPPPLARAGVALACSSDTTVSEAVRLMPKWRELTALLSRHAAEQPHSRAIVFVGRRDTVSALCAARASHSDGAGAAGMPQAEQQRVLAAFRAGAINVLIATSVAEEGLDIGQVDLIVCLDAVASPIRLVQRFGRTGACYSRKRDGACVLLLTEAEERQYEETQRQAARLQAAVDIGRGIDLCAVDPAPLSAEDVRNLRCRFTRAPAPHANPSLPANASLANLSLPRGTGR</sequence>
<dbReference type="STRING" id="2903.R1FG68"/>
<proteinExistence type="predicted"/>
<feature type="domain" description="Helicase C-terminal" evidence="6">
    <location>
        <begin position="260"/>
        <end position="423"/>
    </location>
</feature>
<organism evidence="7 8">
    <name type="scientific">Emiliania huxleyi (strain CCMP1516)</name>
    <dbReference type="NCBI Taxonomy" id="280463"/>
    <lineage>
        <taxon>Eukaryota</taxon>
        <taxon>Haptista</taxon>
        <taxon>Haptophyta</taxon>
        <taxon>Prymnesiophyceae</taxon>
        <taxon>Isochrysidales</taxon>
        <taxon>Noelaerhabdaceae</taxon>
        <taxon>Emiliania</taxon>
    </lineage>
</organism>
<dbReference type="Pfam" id="PF04851">
    <property type="entry name" value="ResIII"/>
    <property type="match status" value="1"/>
</dbReference>
<dbReference type="PANTHER" id="PTHR14025">
    <property type="entry name" value="FANCONI ANEMIA GROUP M FANCM FAMILY MEMBER"/>
    <property type="match status" value="1"/>
</dbReference>
<evidence type="ECO:0000256" key="1">
    <source>
        <dbReference type="ARBA" id="ARBA00022741"/>
    </source>
</evidence>
<dbReference type="AlphaFoldDB" id="A0A0D3KQK0"/>
<dbReference type="GO" id="GO:0016787">
    <property type="term" value="F:hydrolase activity"/>
    <property type="evidence" value="ECO:0007669"/>
    <property type="project" value="UniProtKB-KW"/>
</dbReference>
<dbReference type="KEGG" id="ehx:EMIHUDRAFT_200431"/>
<evidence type="ECO:0000256" key="5">
    <source>
        <dbReference type="SAM" id="MobiDB-lite"/>
    </source>
</evidence>
<protein>
    <recommendedName>
        <fullName evidence="6">Helicase C-terminal domain-containing protein</fullName>
    </recommendedName>
</protein>
<feature type="region of interest" description="Disordered" evidence="5">
    <location>
        <begin position="438"/>
        <end position="458"/>
    </location>
</feature>
<keyword evidence="3" id="KW-0347">Helicase</keyword>
<dbReference type="GO" id="GO:0005524">
    <property type="term" value="F:ATP binding"/>
    <property type="evidence" value="ECO:0007669"/>
    <property type="project" value="UniProtKB-KW"/>
</dbReference>
<dbReference type="GO" id="GO:0004386">
    <property type="term" value="F:helicase activity"/>
    <property type="evidence" value="ECO:0007669"/>
    <property type="project" value="UniProtKB-KW"/>
</dbReference>
<dbReference type="GeneID" id="17283305"/>
<dbReference type="RefSeq" id="XP_005790464.1">
    <property type="nucleotide sequence ID" value="XM_005790407.1"/>
</dbReference>
<evidence type="ECO:0000256" key="3">
    <source>
        <dbReference type="ARBA" id="ARBA00022806"/>
    </source>
</evidence>
<dbReference type="InterPro" id="IPR001650">
    <property type="entry name" value="Helicase_C-like"/>
</dbReference>
<dbReference type="GO" id="GO:0003677">
    <property type="term" value="F:DNA binding"/>
    <property type="evidence" value="ECO:0007669"/>
    <property type="project" value="InterPro"/>
</dbReference>
<dbReference type="eggNOG" id="KOG0354">
    <property type="taxonomic scope" value="Eukaryota"/>
</dbReference>
<evidence type="ECO:0000256" key="2">
    <source>
        <dbReference type="ARBA" id="ARBA00022801"/>
    </source>
</evidence>
<dbReference type="PROSITE" id="PS51194">
    <property type="entry name" value="HELICASE_CTER"/>
    <property type="match status" value="1"/>
</dbReference>
<keyword evidence="4" id="KW-0067">ATP-binding</keyword>
<dbReference type="SUPFAM" id="SSF52540">
    <property type="entry name" value="P-loop containing nucleoside triphosphate hydrolases"/>
    <property type="match status" value="1"/>
</dbReference>
<evidence type="ECO:0000313" key="7">
    <source>
        <dbReference type="EnsemblProtists" id="EOD38035"/>
    </source>
</evidence>
<dbReference type="InterPro" id="IPR006935">
    <property type="entry name" value="Helicase/UvrB_N"/>
</dbReference>
<dbReference type="Pfam" id="PF00271">
    <property type="entry name" value="Helicase_C"/>
    <property type="match status" value="1"/>
</dbReference>
<reference evidence="8" key="1">
    <citation type="journal article" date="2013" name="Nature">
        <title>Pan genome of the phytoplankton Emiliania underpins its global distribution.</title>
        <authorList>
            <person name="Read B.A."/>
            <person name="Kegel J."/>
            <person name="Klute M.J."/>
            <person name="Kuo A."/>
            <person name="Lefebvre S.C."/>
            <person name="Maumus F."/>
            <person name="Mayer C."/>
            <person name="Miller J."/>
            <person name="Monier A."/>
            <person name="Salamov A."/>
            <person name="Young J."/>
            <person name="Aguilar M."/>
            <person name="Claverie J.M."/>
            <person name="Frickenhaus S."/>
            <person name="Gonzalez K."/>
            <person name="Herman E.K."/>
            <person name="Lin Y.C."/>
            <person name="Napier J."/>
            <person name="Ogata H."/>
            <person name="Sarno A.F."/>
            <person name="Shmutz J."/>
            <person name="Schroeder D."/>
            <person name="de Vargas C."/>
            <person name="Verret F."/>
            <person name="von Dassow P."/>
            <person name="Valentin K."/>
            <person name="Van de Peer Y."/>
            <person name="Wheeler G."/>
            <person name="Dacks J.B."/>
            <person name="Delwiche C.F."/>
            <person name="Dyhrman S.T."/>
            <person name="Glockner G."/>
            <person name="John U."/>
            <person name="Richards T."/>
            <person name="Worden A.Z."/>
            <person name="Zhang X."/>
            <person name="Grigoriev I.V."/>
            <person name="Allen A.E."/>
            <person name="Bidle K."/>
            <person name="Borodovsky M."/>
            <person name="Bowler C."/>
            <person name="Brownlee C."/>
            <person name="Cock J.M."/>
            <person name="Elias M."/>
            <person name="Gladyshev V.N."/>
            <person name="Groth M."/>
            <person name="Guda C."/>
            <person name="Hadaegh A."/>
            <person name="Iglesias-Rodriguez M.D."/>
            <person name="Jenkins J."/>
            <person name="Jones B.M."/>
            <person name="Lawson T."/>
            <person name="Leese F."/>
            <person name="Lindquist E."/>
            <person name="Lobanov A."/>
            <person name="Lomsadze A."/>
            <person name="Malik S.B."/>
            <person name="Marsh M.E."/>
            <person name="Mackinder L."/>
            <person name="Mock T."/>
            <person name="Mueller-Roeber B."/>
            <person name="Pagarete A."/>
            <person name="Parker M."/>
            <person name="Probert I."/>
            <person name="Quesneville H."/>
            <person name="Raines C."/>
            <person name="Rensing S.A."/>
            <person name="Riano-Pachon D.M."/>
            <person name="Richier S."/>
            <person name="Rokitta S."/>
            <person name="Shiraiwa Y."/>
            <person name="Soanes D.M."/>
            <person name="van der Giezen M."/>
            <person name="Wahlund T.M."/>
            <person name="Williams B."/>
            <person name="Wilson W."/>
            <person name="Wolfe G."/>
            <person name="Wurch L.L."/>
        </authorList>
    </citation>
    <scope>NUCLEOTIDE SEQUENCE</scope>
</reference>
<dbReference type="InterPro" id="IPR027417">
    <property type="entry name" value="P-loop_NTPase"/>
</dbReference>
<keyword evidence="8" id="KW-1185">Reference proteome</keyword>
<dbReference type="EnsemblProtists" id="EOD38035">
    <property type="protein sequence ID" value="EOD38035"/>
    <property type="gene ID" value="EMIHUDRAFT_200431"/>
</dbReference>
<keyword evidence="2" id="KW-0378">Hydrolase</keyword>
<accession>A0A0D3KQK0</accession>
<reference evidence="7" key="2">
    <citation type="submission" date="2024-10" db="UniProtKB">
        <authorList>
            <consortium name="EnsemblProtists"/>
        </authorList>
    </citation>
    <scope>IDENTIFICATION</scope>
</reference>
<dbReference type="HOGENOM" id="CLU_002513_3_2_1"/>
<evidence type="ECO:0000313" key="8">
    <source>
        <dbReference type="Proteomes" id="UP000013827"/>
    </source>
</evidence>
<evidence type="ECO:0000256" key="4">
    <source>
        <dbReference type="ARBA" id="ARBA00022840"/>
    </source>
</evidence>
<keyword evidence="1" id="KW-0547">Nucleotide-binding</keyword>
<dbReference type="Gene3D" id="3.40.50.300">
    <property type="entry name" value="P-loop containing nucleotide triphosphate hydrolases"/>
    <property type="match status" value="2"/>
</dbReference>
<evidence type="ECO:0000259" key="6">
    <source>
        <dbReference type="PROSITE" id="PS51194"/>
    </source>
</evidence>
<dbReference type="Proteomes" id="UP000013827">
    <property type="component" value="Unassembled WGS sequence"/>
</dbReference>
<name>A0A0D3KQK0_EMIH1</name>
<dbReference type="PaxDb" id="2903-EOD38035"/>
<dbReference type="PANTHER" id="PTHR14025:SF20">
    <property type="entry name" value="FANCONI ANEMIA GROUP M PROTEIN"/>
    <property type="match status" value="1"/>
</dbReference>